<feature type="compositionally biased region" description="Basic and acidic residues" evidence="1">
    <location>
        <begin position="456"/>
        <end position="526"/>
    </location>
</feature>
<feature type="compositionally biased region" description="Polar residues" evidence="1">
    <location>
        <begin position="595"/>
        <end position="611"/>
    </location>
</feature>
<feature type="region of interest" description="Disordered" evidence="1">
    <location>
        <begin position="923"/>
        <end position="1018"/>
    </location>
</feature>
<dbReference type="InterPro" id="IPR002083">
    <property type="entry name" value="MATH/TRAF_dom"/>
</dbReference>
<gene>
    <name evidence="3" type="ORF">OSTQU699_LOCUS500</name>
</gene>
<feature type="compositionally biased region" description="Polar residues" evidence="1">
    <location>
        <begin position="769"/>
        <end position="778"/>
    </location>
</feature>
<comment type="caution">
    <text evidence="3">The sequence shown here is derived from an EMBL/GenBank/DDBJ whole genome shotgun (WGS) entry which is preliminary data.</text>
</comment>
<evidence type="ECO:0000259" key="2">
    <source>
        <dbReference type="PROSITE" id="PS50144"/>
    </source>
</evidence>
<feature type="region of interest" description="Disordered" evidence="1">
    <location>
        <begin position="441"/>
        <end position="629"/>
    </location>
</feature>
<dbReference type="SUPFAM" id="SSF49599">
    <property type="entry name" value="TRAF domain-like"/>
    <property type="match status" value="1"/>
</dbReference>
<dbReference type="EMBL" id="CAJHUC010000311">
    <property type="protein sequence ID" value="CAD7695139.1"/>
    <property type="molecule type" value="Genomic_DNA"/>
</dbReference>
<reference evidence="3" key="1">
    <citation type="submission" date="2020-12" db="EMBL/GenBank/DDBJ databases">
        <authorList>
            <person name="Iha C."/>
        </authorList>
    </citation>
    <scope>NUCLEOTIDE SEQUENCE</scope>
</reference>
<dbReference type="OrthoDB" id="660257at2759"/>
<proteinExistence type="predicted"/>
<dbReference type="Proteomes" id="UP000708148">
    <property type="component" value="Unassembled WGS sequence"/>
</dbReference>
<sequence length="1192" mass="129602">MSNARLREVLNAGNTAKEKGPPVADGVLSPTPDTPEAVELRSRRSAIDCVATSSSYLEEDSDGPLPHELYGKFTWKIENFSETSKRELRSTVFEVGSYKWYILVYPQGCDVCNHLSLFLCVADYDKLLPGWSHFAQFTIAVVNKDPKKSKYSDTLHRFCKKEHDWGWKKFMELSKVLDGFTVSDTLVIKAQVQVIRDRVDRPFRCLDPQYRRELVRVYLTNVEGICRRFVEERRERMVWVKEDPGAFQRFWRALDDDIKKEAVQELEEIVLKGVVKRFFNEKEVTSTLVMDALFCGCRQLEENTRLWFEGKIATADPPNVIVDGQQGVFFLGGDILQVLENAANEIIPICGRDEKAADGSAMRSGQEDESVKDTIERDELRLAELGRRTVEMYAISHIFAEHLEVAYREAESLKRQEALIREEEEAERLEEYRLQIKAQAERERRMKKKEKKRARKEAERVRREAEESEKQRMEDIKREEEDRKRREAEEKRRMLEEELERQHQKALEEAAVRSREADRRRQKEQEAEASTSTACQEQPTTSEAQTEPALERQSMRKAEERPPTKEPLSSRPSSSQSSSENVRKPLDPLPRINGTIPQRPTEPIQSPSSLTPCAGTRSPPVANGISHAPTSVATLRARIKELEKLLGERDLEVTKLKAQVAEYRARELEHKAQTSGAMRELPGLTPRITQVSHASQTQGNALATAPAAGTLVADAEAPSTTTSSRPSSRASSTEMNHLHRAAQPGVQQQTVAAGTTTVGLANPAAPAPQVSNASSNIGDKSRSVPSVAGSTASPAALPAVPSSASRGPDQPRPKEPAPGKAPVATQQDLSQSSTKSGGPDSSRTTQDTPRSTGSSMGSGTAPSQRAVGSAGAATPGLPGGQQGNGPKSQGSPVAAASSATASYQYASLGMATGGHGVQQDLAMSPAQQAARSAAHGGRPEGMLGTPYGAPGPSPGPTSSLMPVGGGQPVASPFMSRNAPFGPHPQPQGHGYASMQSHPHVGVHQGPMGHQGQQHGIAQQQVGVSGPLGVSCSPSLMPLQKPPPMAHGMHPHGAQGVHMNHQGPVHSQNAESRRMAGDSSGRMPNGFRPFMAGNYGSMGGPGAQGAHSQPLVGRAHSAHESVLGSIADSIHGPGLKSSDMGYMASSHYMMHQRPPMNFSSPVTPKQHSDPGAQGSETPLDDFAHMGLIQDLLE</sequence>
<evidence type="ECO:0000313" key="4">
    <source>
        <dbReference type="Proteomes" id="UP000708148"/>
    </source>
</evidence>
<keyword evidence="4" id="KW-1185">Reference proteome</keyword>
<dbReference type="Gene3D" id="2.60.210.10">
    <property type="entry name" value="Apoptosis, Tumor Necrosis Factor Receptor Associated Protein 2, Chain A"/>
    <property type="match status" value="1"/>
</dbReference>
<feature type="region of interest" description="Disordered" evidence="1">
    <location>
        <begin position="714"/>
        <end position="895"/>
    </location>
</feature>
<feature type="compositionally biased region" description="Basic residues" evidence="1">
    <location>
        <begin position="445"/>
        <end position="455"/>
    </location>
</feature>
<organism evidence="3 4">
    <name type="scientific">Ostreobium quekettii</name>
    <dbReference type="NCBI Taxonomy" id="121088"/>
    <lineage>
        <taxon>Eukaryota</taxon>
        <taxon>Viridiplantae</taxon>
        <taxon>Chlorophyta</taxon>
        <taxon>core chlorophytes</taxon>
        <taxon>Ulvophyceae</taxon>
        <taxon>TCBD clade</taxon>
        <taxon>Bryopsidales</taxon>
        <taxon>Ostreobineae</taxon>
        <taxon>Ostreobiaceae</taxon>
        <taxon>Ostreobium</taxon>
    </lineage>
</organism>
<feature type="compositionally biased region" description="Basic and acidic residues" evidence="1">
    <location>
        <begin position="549"/>
        <end position="564"/>
    </location>
</feature>
<dbReference type="CDD" id="cd00121">
    <property type="entry name" value="MATH"/>
    <property type="match status" value="1"/>
</dbReference>
<feature type="compositionally biased region" description="Low complexity" evidence="1">
    <location>
        <begin position="717"/>
        <end position="733"/>
    </location>
</feature>
<dbReference type="Pfam" id="PF22486">
    <property type="entry name" value="MATH_2"/>
    <property type="match status" value="1"/>
</dbReference>
<evidence type="ECO:0000313" key="3">
    <source>
        <dbReference type="EMBL" id="CAD7695139.1"/>
    </source>
</evidence>
<feature type="compositionally biased region" description="Low complexity" evidence="1">
    <location>
        <begin position="745"/>
        <end position="761"/>
    </location>
</feature>
<dbReference type="PROSITE" id="PS50144">
    <property type="entry name" value="MATH"/>
    <property type="match status" value="1"/>
</dbReference>
<dbReference type="AlphaFoldDB" id="A0A8S1IN47"/>
<feature type="domain" description="MATH" evidence="2">
    <location>
        <begin position="70"/>
        <end position="192"/>
    </location>
</feature>
<feature type="compositionally biased region" description="Low complexity" evidence="1">
    <location>
        <begin position="997"/>
        <end position="1018"/>
    </location>
</feature>
<accession>A0A8S1IN47</accession>
<feature type="compositionally biased region" description="Polar residues" evidence="1">
    <location>
        <begin position="824"/>
        <end position="863"/>
    </location>
</feature>
<dbReference type="InterPro" id="IPR008974">
    <property type="entry name" value="TRAF-like"/>
</dbReference>
<dbReference type="PANTHER" id="PTHR47477:SF8">
    <property type="entry name" value="TNF RECEPTOR-ASSOCIATED FACTOR HOMOLOG 1A"/>
    <property type="match status" value="1"/>
</dbReference>
<dbReference type="PANTHER" id="PTHR47477">
    <property type="entry name" value="TNF RECEPTOR-ASSOCIATED FACTOR HOMOLOG 1A"/>
    <property type="match status" value="1"/>
</dbReference>
<protein>
    <recommendedName>
        <fullName evidence="2">MATH domain-containing protein</fullName>
    </recommendedName>
</protein>
<evidence type="ECO:0000256" key="1">
    <source>
        <dbReference type="SAM" id="MobiDB-lite"/>
    </source>
</evidence>
<dbReference type="InterPro" id="IPR055327">
    <property type="entry name" value="TRAF1A/B"/>
</dbReference>
<dbReference type="SMART" id="SM00061">
    <property type="entry name" value="MATH"/>
    <property type="match status" value="1"/>
</dbReference>
<feature type="compositionally biased region" description="Polar residues" evidence="1">
    <location>
        <begin position="528"/>
        <end position="545"/>
    </location>
</feature>
<feature type="region of interest" description="Disordered" evidence="1">
    <location>
        <begin position="8"/>
        <end position="32"/>
    </location>
</feature>
<feature type="region of interest" description="Disordered" evidence="1">
    <location>
        <begin position="1151"/>
        <end position="1184"/>
    </location>
</feature>
<name>A0A8S1IN47_9CHLO</name>
<feature type="compositionally biased region" description="Low complexity" evidence="1">
    <location>
        <begin position="790"/>
        <end position="805"/>
    </location>
</feature>
<feature type="compositionally biased region" description="Low complexity" evidence="1">
    <location>
        <begin position="569"/>
        <end position="579"/>
    </location>
</feature>